<feature type="transmembrane region" description="Helical" evidence="1">
    <location>
        <begin position="28"/>
        <end position="52"/>
    </location>
</feature>
<dbReference type="Proteomes" id="UP000675880">
    <property type="component" value="Unassembled WGS sequence"/>
</dbReference>
<reference evidence="2 3" key="1">
    <citation type="submission" date="2021-02" db="EMBL/GenBank/DDBJ databases">
        <authorList>
            <person name="Han P."/>
        </authorList>
    </citation>
    <scope>NUCLEOTIDE SEQUENCE [LARGE SCALE GENOMIC DNA]</scope>
    <source>
        <strain evidence="2">Candidatus Nitrospira sp. ZN2</strain>
    </source>
</reference>
<gene>
    <name evidence="2" type="ORF">NSPZN2_50093</name>
</gene>
<organism evidence="2 3">
    <name type="scientific">Nitrospira defluvii</name>
    <dbReference type="NCBI Taxonomy" id="330214"/>
    <lineage>
        <taxon>Bacteria</taxon>
        <taxon>Pseudomonadati</taxon>
        <taxon>Nitrospirota</taxon>
        <taxon>Nitrospiria</taxon>
        <taxon>Nitrospirales</taxon>
        <taxon>Nitrospiraceae</taxon>
        <taxon>Nitrospira</taxon>
    </lineage>
</organism>
<evidence type="ECO:0000313" key="2">
    <source>
        <dbReference type="EMBL" id="CAE6785604.1"/>
    </source>
</evidence>
<dbReference type="EMBL" id="CAJNBJ010000018">
    <property type="protein sequence ID" value="CAE6785604.1"/>
    <property type="molecule type" value="Genomic_DNA"/>
</dbReference>
<protein>
    <recommendedName>
        <fullName evidence="4">DUF2269 domain-containing protein</fullName>
    </recommendedName>
</protein>
<keyword evidence="1" id="KW-0472">Membrane</keyword>
<keyword evidence="1" id="KW-0812">Transmembrane</keyword>
<keyword evidence="3" id="KW-1185">Reference proteome</keyword>
<name>A0ABN7M5U2_9BACT</name>
<accession>A0ABN7M5U2</accession>
<feature type="transmembrane region" description="Helical" evidence="1">
    <location>
        <begin position="64"/>
        <end position="84"/>
    </location>
</feature>
<comment type="caution">
    <text evidence="2">The sequence shown here is derived from an EMBL/GenBank/DDBJ whole genome shotgun (WGS) entry which is preliminary data.</text>
</comment>
<evidence type="ECO:0000256" key="1">
    <source>
        <dbReference type="SAM" id="Phobius"/>
    </source>
</evidence>
<proteinExistence type="predicted"/>
<evidence type="ECO:0008006" key="4">
    <source>
        <dbReference type="Google" id="ProtNLM"/>
    </source>
</evidence>
<sequence length="139" mass="15954">MNDDPTPDSLVEPTPQWYRQHGWRFGSMHLHVTASIIHVAICLAPLLFGLVGGLQISSWPKDRLWLILLWVGVAALGYPTWAWVETMVFERWVRKLPEPQRKVERAHYQLHVGMAKNFWQAVMEIYKVAGLIGIGIALK</sequence>
<keyword evidence="1" id="KW-1133">Transmembrane helix</keyword>
<feature type="transmembrane region" description="Helical" evidence="1">
    <location>
        <begin position="118"/>
        <end position="138"/>
    </location>
</feature>
<evidence type="ECO:0000313" key="3">
    <source>
        <dbReference type="Proteomes" id="UP000675880"/>
    </source>
</evidence>